<dbReference type="RefSeq" id="WP_123821647.1">
    <property type="nucleotide sequence ID" value="NZ_RKQG01000004.1"/>
</dbReference>
<dbReference type="EMBL" id="RKQG01000004">
    <property type="protein sequence ID" value="RPE27294.1"/>
    <property type="molecule type" value="Genomic_DNA"/>
</dbReference>
<evidence type="ECO:0000313" key="1">
    <source>
        <dbReference type="EMBL" id="RPE27294.1"/>
    </source>
</evidence>
<organism evidence="1 2">
    <name type="scientific">Kitasatospora cineracea</name>
    <dbReference type="NCBI Taxonomy" id="88074"/>
    <lineage>
        <taxon>Bacteria</taxon>
        <taxon>Bacillati</taxon>
        <taxon>Actinomycetota</taxon>
        <taxon>Actinomycetes</taxon>
        <taxon>Kitasatosporales</taxon>
        <taxon>Streptomycetaceae</taxon>
        <taxon>Kitasatospora</taxon>
    </lineage>
</organism>
<keyword evidence="2" id="KW-1185">Reference proteome</keyword>
<dbReference type="AlphaFoldDB" id="A0A3N4RTF9"/>
<name>A0A3N4RTF9_9ACTN</name>
<protein>
    <submittedName>
        <fullName evidence="1">Uncharacterized protein</fullName>
    </submittedName>
</protein>
<sequence>MSAGDTEEQAESKPIGDLLDALGVTATVGPGELVPGALVLLKVVGEDGSLRLVLAYSDGLGWI</sequence>
<gene>
    <name evidence="1" type="ORF">EDD38_7439</name>
</gene>
<dbReference type="Proteomes" id="UP000266906">
    <property type="component" value="Unassembled WGS sequence"/>
</dbReference>
<comment type="caution">
    <text evidence="1">The sequence shown here is derived from an EMBL/GenBank/DDBJ whole genome shotgun (WGS) entry which is preliminary data.</text>
</comment>
<accession>A0A3N4RTF9</accession>
<reference evidence="1 2" key="1">
    <citation type="submission" date="2018-11" db="EMBL/GenBank/DDBJ databases">
        <title>Sequencing the genomes of 1000 actinobacteria strains.</title>
        <authorList>
            <person name="Klenk H.-P."/>
        </authorList>
    </citation>
    <scope>NUCLEOTIDE SEQUENCE [LARGE SCALE GENOMIC DNA]</scope>
    <source>
        <strain evidence="1 2">DSM 44781</strain>
    </source>
</reference>
<proteinExistence type="predicted"/>
<evidence type="ECO:0000313" key="2">
    <source>
        <dbReference type="Proteomes" id="UP000266906"/>
    </source>
</evidence>